<dbReference type="InterPro" id="IPR038646">
    <property type="entry name" value="Atu4866-like_sf"/>
</dbReference>
<dbReference type="eggNOG" id="COG3631">
    <property type="taxonomic scope" value="Bacteria"/>
</dbReference>
<dbReference type="Pfam" id="PF11512">
    <property type="entry name" value="Atu4866"/>
    <property type="match status" value="1"/>
</dbReference>
<dbReference type="Gene3D" id="2.40.128.290">
    <property type="entry name" value="Uncharacterised protein Atu4866, PF11512"/>
    <property type="match status" value="1"/>
</dbReference>
<gene>
    <name evidence="1" type="ORF">JoomaDRAFT_3488</name>
</gene>
<keyword evidence="2" id="KW-1185">Reference proteome</keyword>
<reference evidence="1 2" key="1">
    <citation type="submission" date="2012-02" db="EMBL/GenBank/DDBJ databases">
        <title>Improved High-Quality Draft genome of Joostella marina DSM 19592.</title>
        <authorList>
            <consortium name="US DOE Joint Genome Institute (JGI-PGF)"/>
            <person name="Lucas S."/>
            <person name="Copeland A."/>
            <person name="Lapidus A."/>
            <person name="Bruce D."/>
            <person name="Goodwin L."/>
            <person name="Pitluck S."/>
            <person name="Peters L."/>
            <person name="Chertkov O."/>
            <person name="Ovchinnikova G."/>
            <person name="Kyrpides N."/>
            <person name="Mavromatis K."/>
            <person name="Detter J.C."/>
            <person name="Han C."/>
            <person name="Land M."/>
            <person name="Hauser L."/>
            <person name="Markowitz V."/>
            <person name="Cheng J.-F."/>
            <person name="Hugenholtz P."/>
            <person name="Woyke T."/>
            <person name="Wu D."/>
            <person name="Tindall B."/>
            <person name="Brambilla E."/>
            <person name="Klenk H.-P."/>
            <person name="Eisen J.A."/>
        </authorList>
    </citation>
    <scope>NUCLEOTIDE SEQUENCE [LARGE SCALE GENOMIC DNA]</scope>
    <source>
        <strain evidence="1 2">DSM 19592</strain>
    </source>
</reference>
<dbReference type="OrthoDB" id="9810893at2"/>
<sequence length="80" mass="9253">MAETKGYIGMWATKGEIFATNYYPNNCYDEARGDKKTVYQGDYRIMGNHIDYKDDAGFTVDGEYRNGILYHSGMILYKEN</sequence>
<dbReference type="RefSeq" id="WP_008614704.1">
    <property type="nucleotide sequence ID" value="NZ_JH651379.1"/>
</dbReference>
<dbReference type="InterPro" id="IPR020955">
    <property type="entry name" value="Uncharacterised_Atu4866"/>
</dbReference>
<evidence type="ECO:0008006" key="3">
    <source>
        <dbReference type="Google" id="ProtNLM"/>
    </source>
</evidence>
<dbReference type="Proteomes" id="UP000004690">
    <property type="component" value="Unassembled WGS sequence"/>
</dbReference>
<protein>
    <recommendedName>
        <fullName evidence="3">Protein Atu4866</fullName>
    </recommendedName>
</protein>
<evidence type="ECO:0000313" key="1">
    <source>
        <dbReference type="EMBL" id="EIJ40430.1"/>
    </source>
</evidence>
<proteinExistence type="predicted"/>
<accession>I3C9Y7</accession>
<organism evidence="1 2">
    <name type="scientific">Galbibacter orientalis DSM 19592</name>
    <dbReference type="NCBI Taxonomy" id="926559"/>
    <lineage>
        <taxon>Bacteria</taxon>
        <taxon>Pseudomonadati</taxon>
        <taxon>Bacteroidota</taxon>
        <taxon>Flavobacteriia</taxon>
        <taxon>Flavobacteriales</taxon>
        <taxon>Flavobacteriaceae</taxon>
        <taxon>Galbibacter</taxon>
    </lineage>
</organism>
<name>I3C9Y7_9FLAO</name>
<evidence type="ECO:0000313" key="2">
    <source>
        <dbReference type="Proteomes" id="UP000004690"/>
    </source>
</evidence>
<dbReference type="EMBL" id="JH651379">
    <property type="protein sequence ID" value="EIJ40430.1"/>
    <property type="molecule type" value="Genomic_DNA"/>
</dbReference>
<dbReference type="STRING" id="926559.JoomaDRAFT_3488"/>
<dbReference type="HOGENOM" id="CLU_142247_2_0_10"/>
<dbReference type="AlphaFoldDB" id="I3C9Y7"/>